<gene>
    <name evidence="9" type="ORF">mv_R793</name>
</gene>
<dbReference type="EC" id="2.7.7.6" evidence="2"/>
<proteinExistence type="inferred from homology"/>
<evidence type="ECO:0000259" key="8">
    <source>
        <dbReference type="Pfam" id="PF00562"/>
    </source>
</evidence>
<evidence type="ECO:0000256" key="4">
    <source>
        <dbReference type="ARBA" id="ARBA00022679"/>
    </source>
</evidence>
<keyword evidence="5" id="KW-0548">Nucleotidyltransferase</keyword>
<dbReference type="GO" id="GO:0006351">
    <property type="term" value="P:DNA-templated transcription"/>
    <property type="evidence" value="ECO:0007669"/>
    <property type="project" value="InterPro"/>
</dbReference>
<dbReference type="InterPro" id="IPR007120">
    <property type="entry name" value="DNA-dir_RNAP_su2_dom"/>
</dbReference>
<comment type="similarity">
    <text evidence="1">Belongs to the RNA polymerase beta chain family.</text>
</comment>
<evidence type="ECO:0000256" key="3">
    <source>
        <dbReference type="ARBA" id="ARBA00022478"/>
    </source>
</evidence>
<name>H2EFU3_9VIRU</name>
<feature type="domain" description="DNA-directed RNA polymerase subunit 2 hybrid-binding" evidence="8">
    <location>
        <begin position="1"/>
        <end position="123"/>
    </location>
</feature>
<dbReference type="PANTHER" id="PTHR20856">
    <property type="entry name" value="DNA-DIRECTED RNA POLYMERASE I SUBUNIT 2"/>
    <property type="match status" value="1"/>
</dbReference>
<dbReference type="GO" id="GO:0000428">
    <property type="term" value="C:DNA-directed RNA polymerase complex"/>
    <property type="evidence" value="ECO:0007669"/>
    <property type="project" value="UniProtKB-KW"/>
</dbReference>
<dbReference type="Pfam" id="PF00562">
    <property type="entry name" value="RNA_pol_Rpb2_6"/>
    <property type="match status" value="1"/>
</dbReference>
<dbReference type="InterPro" id="IPR037033">
    <property type="entry name" value="DNA-dir_RNAP_su2_hyb_sf"/>
</dbReference>
<organism evidence="9">
    <name type="scientific">Moumouvirus sp. 'Monve'</name>
    <dbReference type="NCBI Taxonomy" id="1128131"/>
    <lineage>
        <taxon>Viruses</taxon>
        <taxon>Varidnaviria</taxon>
        <taxon>Bamfordvirae</taxon>
        <taxon>Nucleocytoviricota</taxon>
        <taxon>Megaviricetes</taxon>
        <taxon>Imitervirales</taxon>
        <taxon>Mimiviridae</taxon>
        <taxon>Megamimivirinae</taxon>
        <taxon>Moumouvirus</taxon>
    </lineage>
</organism>
<dbReference type="SUPFAM" id="SSF64484">
    <property type="entry name" value="beta and beta-prime subunits of DNA dependent RNA-polymerase"/>
    <property type="match status" value="1"/>
</dbReference>
<dbReference type="GO" id="GO:0003899">
    <property type="term" value="F:DNA-directed RNA polymerase activity"/>
    <property type="evidence" value="ECO:0007669"/>
    <property type="project" value="UniProtKB-EC"/>
</dbReference>
<dbReference type="GO" id="GO:0032549">
    <property type="term" value="F:ribonucleoside binding"/>
    <property type="evidence" value="ECO:0007669"/>
    <property type="project" value="InterPro"/>
</dbReference>
<sequence>MPFTKSGLVPDIIINPNCMPKRMTIGQLIECLLGKVCAIKGVYGDATPFTGVDINKINDELVSYGYEAWGNETMTNGMTGEKMHVKIFIGPTYYQRLKQMVGDKTHSRSRGPTQLLTRQPPEGLVVYQALVA</sequence>
<comment type="catalytic activity">
    <reaction evidence="7">
        <text>RNA(n) + a ribonucleoside 5'-triphosphate = RNA(n+1) + diphosphate</text>
        <dbReference type="Rhea" id="RHEA:21248"/>
        <dbReference type="Rhea" id="RHEA-COMP:14527"/>
        <dbReference type="Rhea" id="RHEA-COMP:17342"/>
        <dbReference type="ChEBI" id="CHEBI:33019"/>
        <dbReference type="ChEBI" id="CHEBI:61557"/>
        <dbReference type="ChEBI" id="CHEBI:140395"/>
        <dbReference type="EC" id="2.7.7.6"/>
    </reaction>
</comment>
<evidence type="ECO:0000256" key="5">
    <source>
        <dbReference type="ARBA" id="ARBA00022695"/>
    </source>
</evidence>
<keyword evidence="3" id="KW-0240">DNA-directed RNA polymerase</keyword>
<dbReference type="GO" id="GO:0003677">
    <property type="term" value="F:DNA binding"/>
    <property type="evidence" value="ECO:0007669"/>
    <property type="project" value="InterPro"/>
</dbReference>
<accession>H2EFU3</accession>
<evidence type="ECO:0000313" key="9">
    <source>
        <dbReference type="EMBL" id="AEX62995.1"/>
    </source>
</evidence>
<keyword evidence="4" id="KW-0808">Transferase</keyword>
<evidence type="ECO:0000256" key="6">
    <source>
        <dbReference type="ARBA" id="ARBA00023163"/>
    </source>
</evidence>
<keyword evidence="6" id="KW-0804">Transcription</keyword>
<dbReference type="EMBL" id="JN885999">
    <property type="protein sequence ID" value="AEX62995.1"/>
    <property type="molecule type" value="Genomic_DNA"/>
</dbReference>
<reference evidence="9" key="1">
    <citation type="submission" date="2011-10" db="EMBL/GenBank/DDBJ databases">
        <title>Provirophages and transpovirons: unique mobilome of giant viruses.</title>
        <authorList>
            <person name="Desnues C."/>
            <person name="LaScola B."/>
            <person name="Yutin N."/>
            <person name="Fournous G."/>
            <person name="Koonin E."/>
            <person name="Raoult D."/>
        </authorList>
    </citation>
    <scope>NUCLEOTIDE SEQUENCE</scope>
    <source>
        <strain evidence="9">Mv13-mv</strain>
    </source>
</reference>
<evidence type="ECO:0000256" key="7">
    <source>
        <dbReference type="ARBA" id="ARBA00048552"/>
    </source>
</evidence>
<evidence type="ECO:0000256" key="2">
    <source>
        <dbReference type="ARBA" id="ARBA00012418"/>
    </source>
</evidence>
<dbReference type="Gene3D" id="2.40.270.10">
    <property type="entry name" value="DNA-directed RNA polymerase, subunit 2, domain 6"/>
    <property type="match status" value="1"/>
</dbReference>
<evidence type="ECO:0000256" key="1">
    <source>
        <dbReference type="ARBA" id="ARBA00006835"/>
    </source>
</evidence>
<protein>
    <recommendedName>
        <fullName evidence="2">DNA-directed RNA polymerase</fullName>
        <ecNumber evidence="2">2.7.7.6</ecNumber>
    </recommendedName>
</protein>
<dbReference type="InterPro" id="IPR015712">
    <property type="entry name" value="DNA-dir_RNA_pol_su2"/>
</dbReference>